<dbReference type="Gene3D" id="3.30.465.10">
    <property type="match status" value="1"/>
</dbReference>
<evidence type="ECO:0000256" key="4">
    <source>
        <dbReference type="ARBA" id="ARBA00022827"/>
    </source>
</evidence>
<gene>
    <name evidence="6" type="ORF">EHS25_001931</name>
</gene>
<sequence>MLGATVVIANGTMLHCSATENKDLFYAIRGGGSNFGVAATFELRFYPQRPTAYNGTLTFSSDKLQAVFETLDKFDISPG</sequence>
<evidence type="ECO:0000256" key="5">
    <source>
        <dbReference type="ARBA" id="ARBA00023002"/>
    </source>
</evidence>
<organism evidence="6 7">
    <name type="scientific">Saitozyma podzolica</name>
    <dbReference type="NCBI Taxonomy" id="1890683"/>
    <lineage>
        <taxon>Eukaryota</taxon>
        <taxon>Fungi</taxon>
        <taxon>Dikarya</taxon>
        <taxon>Basidiomycota</taxon>
        <taxon>Agaricomycotina</taxon>
        <taxon>Tremellomycetes</taxon>
        <taxon>Tremellales</taxon>
        <taxon>Trimorphomycetaceae</taxon>
        <taxon>Saitozyma</taxon>
    </lineage>
</organism>
<keyword evidence="5" id="KW-0560">Oxidoreductase</keyword>
<proteinExistence type="inferred from homology"/>
<dbReference type="PANTHER" id="PTHR42973:SF39">
    <property type="entry name" value="FAD-BINDING PCMH-TYPE DOMAIN-CONTAINING PROTEIN"/>
    <property type="match status" value="1"/>
</dbReference>
<name>A0A427YFI6_9TREE</name>
<evidence type="ECO:0008006" key="8">
    <source>
        <dbReference type="Google" id="ProtNLM"/>
    </source>
</evidence>
<evidence type="ECO:0000256" key="1">
    <source>
        <dbReference type="ARBA" id="ARBA00001974"/>
    </source>
</evidence>
<protein>
    <recommendedName>
        <fullName evidence="8">FAD-binding PCMH-type domain-containing protein</fullName>
    </recommendedName>
</protein>
<comment type="cofactor">
    <cofactor evidence="1">
        <name>FAD</name>
        <dbReference type="ChEBI" id="CHEBI:57692"/>
    </cofactor>
</comment>
<dbReference type="SUPFAM" id="SSF56176">
    <property type="entry name" value="FAD-binding/transporter-associated domain-like"/>
    <property type="match status" value="1"/>
</dbReference>
<dbReference type="STRING" id="1890683.A0A427YFI6"/>
<dbReference type="GO" id="GO:0050660">
    <property type="term" value="F:flavin adenine dinucleotide binding"/>
    <property type="evidence" value="ECO:0007669"/>
    <property type="project" value="InterPro"/>
</dbReference>
<evidence type="ECO:0000313" key="7">
    <source>
        <dbReference type="Proteomes" id="UP000279259"/>
    </source>
</evidence>
<keyword evidence="4" id="KW-0274">FAD</keyword>
<evidence type="ECO:0000313" key="6">
    <source>
        <dbReference type="EMBL" id="RSH89945.1"/>
    </source>
</evidence>
<evidence type="ECO:0000256" key="2">
    <source>
        <dbReference type="ARBA" id="ARBA00005466"/>
    </source>
</evidence>
<dbReference type="InterPro" id="IPR050416">
    <property type="entry name" value="FAD-linked_Oxidoreductase"/>
</dbReference>
<accession>A0A427YFI6</accession>
<keyword evidence="7" id="KW-1185">Reference proteome</keyword>
<dbReference type="InterPro" id="IPR036318">
    <property type="entry name" value="FAD-bd_PCMH-like_sf"/>
</dbReference>
<dbReference type="GO" id="GO:0016491">
    <property type="term" value="F:oxidoreductase activity"/>
    <property type="evidence" value="ECO:0007669"/>
    <property type="project" value="UniProtKB-KW"/>
</dbReference>
<comment type="caution">
    <text evidence="6">The sequence shown here is derived from an EMBL/GenBank/DDBJ whole genome shotgun (WGS) entry which is preliminary data.</text>
</comment>
<dbReference type="AlphaFoldDB" id="A0A427YFI6"/>
<dbReference type="OrthoDB" id="415825at2759"/>
<comment type="similarity">
    <text evidence="2">Belongs to the oxygen-dependent FAD-linked oxidoreductase family.</text>
</comment>
<dbReference type="Proteomes" id="UP000279259">
    <property type="component" value="Unassembled WGS sequence"/>
</dbReference>
<evidence type="ECO:0000256" key="3">
    <source>
        <dbReference type="ARBA" id="ARBA00022630"/>
    </source>
</evidence>
<keyword evidence="3" id="KW-0285">Flavoprotein</keyword>
<dbReference type="EMBL" id="RSCD01000012">
    <property type="protein sequence ID" value="RSH89945.1"/>
    <property type="molecule type" value="Genomic_DNA"/>
</dbReference>
<reference evidence="6 7" key="1">
    <citation type="submission" date="2018-11" db="EMBL/GenBank/DDBJ databases">
        <title>Genome sequence of Saitozyma podzolica DSM 27192.</title>
        <authorList>
            <person name="Aliyu H."/>
            <person name="Gorte O."/>
            <person name="Ochsenreither K."/>
        </authorList>
    </citation>
    <scope>NUCLEOTIDE SEQUENCE [LARGE SCALE GENOMIC DNA]</scope>
    <source>
        <strain evidence="6 7">DSM 27192</strain>
    </source>
</reference>
<dbReference type="PANTHER" id="PTHR42973">
    <property type="entry name" value="BINDING OXIDOREDUCTASE, PUTATIVE (AFU_ORTHOLOGUE AFUA_1G17690)-RELATED"/>
    <property type="match status" value="1"/>
</dbReference>
<dbReference type="InterPro" id="IPR016169">
    <property type="entry name" value="FAD-bd_PCMH_sub2"/>
</dbReference>